<accession>A0A9D4U2A2</accession>
<feature type="domain" description="Late embryogenesis abundant protein LEA-2 subgroup" evidence="2">
    <location>
        <begin position="86"/>
        <end position="179"/>
    </location>
</feature>
<dbReference type="Pfam" id="PF03168">
    <property type="entry name" value="LEA_2"/>
    <property type="match status" value="1"/>
</dbReference>
<dbReference type="Proteomes" id="UP000886520">
    <property type="component" value="Chromosome 25"/>
</dbReference>
<dbReference type="InterPro" id="IPR055301">
    <property type="entry name" value="Lea14-like_2"/>
</dbReference>
<evidence type="ECO:0000256" key="1">
    <source>
        <dbReference type="SAM" id="Phobius"/>
    </source>
</evidence>
<organism evidence="3 4">
    <name type="scientific">Adiantum capillus-veneris</name>
    <name type="common">Maidenhair fern</name>
    <dbReference type="NCBI Taxonomy" id="13818"/>
    <lineage>
        <taxon>Eukaryota</taxon>
        <taxon>Viridiplantae</taxon>
        <taxon>Streptophyta</taxon>
        <taxon>Embryophyta</taxon>
        <taxon>Tracheophyta</taxon>
        <taxon>Polypodiopsida</taxon>
        <taxon>Polypodiidae</taxon>
        <taxon>Polypodiales</taxon>
        <taxon>Pteridineae</taxon>
        <taxon>Pteridaceae</taxon>
        <taxon>Vittarioideae</taxon>
        <taxon>Adiantum</taxon>
    </lineage>
</organism>
<keyword evidence="1" id="KW-1133">Transmembrane helix</keyword>
<evidence type="ECO:0000259" key="2">
    <source>
        <dbReference type="Pfam" id="PF03168"/>
    </source>
</evidence>
<keyword evidence="4" id="KW-1185">Reference proteome</keyword>
<sequence>MVELNNVEQAVPAPFHRRRPWTCCCLIFFFLIVLIAIIIVILAFTVFKPKKAEVSVEKVELLNFKSSLGGGLIPTPSINITLAVDLSLHNPNKASFKYSNSTAMVYYYDDEVAVVTIPAGAIGSDATKTMSVTFIMLADQLVTNSHLVNDFLAGSLPFTTRTKISGRVKVLFIKRHVDILSQCSVSISVVNASISNTDCENKVHL</sequence>
<feature type="transmembrane region" description="Helical" evidence="1">
    <location>
        <begin position="21"/>
        <end position="47"/>
    </location>
</feature>
<dbReference type="OrthoDB" id="1929523at2759"/>
<dbReference type="EMBL" id="JABFUD020000025">
    <property type="protein sequence ID" value="KAI5059703.1"/>
    <property type="molecule type" value="Genomic_DNA"/>
</dbReference>
<evidence type="ECO:0000313" key="4">
    <source>
        <dbReference type="Proteomes" id="UP000886520"/>
    </source>
</evidence>
<evidence type="ECO:0000313" key="3">
    <source>
        <dbReference type="EMBL" id="KAI5059703.1"/>
    </source>
</evidence>
<protein>
    <recommendedName>
        <fullName evidence="2">Late embryogenesis abundant protein LEA-2 subgroup domain-containing protein</fullName>
    </recommendedName>
</protein>
<comment type="caution">
    <text evidence="3">The sequence shown here is derived from an EMBL/GenBank/DDBJ whole genome shotgun (WGS) entry which is preliminary data.</text>
</comment>
<dbReference type="Gene3D" id="2.60.40.1820">
    <property type="match status" value="1"/>
</dbReference>
<dbReference type="SUPFAM" id="SSF117070">
    <property type="entry name" value="LEA14-like"/>
    <property type="match status" value="1"/>
</dbReference>
<keyword evidence="1" id="KW-0812">Transmembrane</keyword>
<dbReference type="InterPro" id="IPR004864">
    <property type="entry name" value="LEA_2"/>
</dbReference>
<dbReference type="PANTHER" id="PTHR31852">
    <property type="entry name" value="LATE EMBRYOGENESIS ABUNDANT (LEA) HYDROXYPROLINE-RICH GLYCOPROTEIN FAMILY"/>
    <property type="match status" value="1"/>
</dbReference>
<gene>
    <name evidence="3" type="ORF">GOP47_0026022</name>
</gene>
<name>A0A9D4U2A2_ADICA</name>
<dbReference type="AlphaFoldDB" id="A0A9D4U2A2"/>
<reference evidence="3" key="1">
    <citation type="submission" date="2021-01" db="EMBL/GenBank/DDBJ databases">
        <title>Adiantum capillus-veneris genome.</title>
        <authorList>
            <person name="Fang Y."/>
            <person name="Liao Q."/>
        </authorList>
    </citation>
    <scope>NUCLEOTIDE SEQUENCE</scope>
    <source>
        <strain evidence="3">H3</strain>
        <tissue evidence="3">Leaf</tissue>
    </source>
</reference>
<proteinExistence type="predicted"/>
<keyword evidence="1" id="KW-0472">Membrane</keyword>